<comment type="caution">
    <text evidence="1">The sequence shown here is derived from an EMBL/GenBank/DDBJ whole genome shotgun (WGS) entry which is preliminary data.</text>
</comment>
<sequence>MSFHVDESLRMRRLAAAVAGCDEVLDLGWAQIPNRFLCNRRVVGFDLDDAALPGNYHAAVTGDVRKMRHLLGTAEFDAIVAGEIIEHVEDPYGFLRDCHHLLRAGGKLALSTPNPNSPIERLLTLTLNRKFFYTREHLCLYPQRWLIRMLENCGFKDVRLRSGGFPLPFIGTVPFPRPWCHQTIAIATKAG</sequence>
<reference evidence="2" key="1">
    <citation type="submission" date="2022-01" db="EMBL/GenBank/DDBJ databases">
        <title>Lysobacter chinensis sp. nov., a bacterium isolated from cow dung compost.</title>
        <authorList>
            <person name="Zhou L.Y."/>
        </authorList>
    </citation>
    <scope>NUCLEOTIDE SEQUENCE [LARGE SCALE GENOMIC DNA]</scope>
    <source>
        <strain evidence="2">TLK-CK17</strain>
    </source>
</reference>
<dbReference type="EMBL" id="JAKJPO010000004">
    <property type="protein sequence ID" value="MCF7222044.1"/>
    <property type="molecule type" value="Genomic_DNA"/>
</dbReference>
<dbReference type="RefSeq" id="WP_237054460.1">
    <property type="nucleotide sequence ID" value="NZ_JAKJPO010000004.1"/>
</dbReference>
<evidence type="ECO:0000313" key="1">
    <source>
        <dbReference type="EMBL" id="MCF7222044.1"/>
    </source>
</evidence>
<dbReference type="CDD" id="cd02440">
    <property type="entry name" value="AdoMet_MTases"/>
    <property type="match status" value="1"/>
</dbReference>
<reference evidence="1 2" key="2">
    <citation type="submission" date="2022-01" db="EMBL/GenBank/DDBJ databases">
        <title>Lysobacter chinensis sp. nov., a bacterium isolated from cow dung compost.</title>
        <authorList>
            <person name="Liu Y."/>
        </authorList>
    </citation>
    <scope>NUCLEOTIDE SEQUENCE [LARGE SCALE GENOMIC DNA]</scope>
    <source>
        <strain evidence="1 2">TLK-CK17</strain>
    </source>
</reference>
<reference evidence="1 2" key="3">
    <citation type="submission" date="2022-01" db="EMBL/GenBank/DDBJ databases">
        <authorList>
            <person name="Zhou L.Y."/>
        </authorList>
    </citation>
    <scope>NUCLEOTIDE SEQUENCE [LARGE SCALE GENOMIC DNA]</scope>
    <source>
        <strain evidence="1 2">TLK-CK17</strain>
    </source>
</reference>
<accession>A0ABS9HT14</accession>
<dbReference type="GO" id="GO:0032259">
    <property type="term" value="P:methylation"/>
    <property type="evidence" value="ECO:0007669"/>
    <property type="project" value="UniProtKB-KW"/>
</dbReference>
<dbReference type="SUPFAM" id="SSF53335">
    <property type="entry name" value="S-adenosyl-L-methionine-dependent methyltransferases"/>
    <property type="match status" value="1"/>
</dbReference>
<name>A0ABS9HT14_9GAMM</name>
<proteinExistence type="predicted"/>
<organism evidence="1 2">
    <name type="scientific">Marilutibacter chinensis</name>
    <dbReference type="NCBI Taxonomy" id="2912247"/>
    <lineage>
        <taxon>Bacteria</taxon>
        <taxon>Pseudomonadati</taxon>
        <taxon>Pseudomonadota</taxon>
        <taxon>Gammaproteobacteria</taxon>
        <taxon>Lysobacterales</taxon>
        <taxon>Lysobacteraceae</taxon>
        <taxon>Marilutibacter</taxon>
    </lineage>
</organism>
<dbReference type="GO" id="GO:0008168">
    <property type="term" value="F:methyltransferase activity"/>
    <property type="evidence" value="ECO:0007669"/>
    <property type="project" value="UniProtKB-KW"/>
</dbReference>
<evidence type="ECO:0000313" key="2">
    <source>
        <dbReference type="Proteomes" id="UP001430796"/>
    </source>
</evidence>
<dbReference type="InterPro" id="IPR029063">
    <property type="entry name" value="SAM-dependent_MTases_sf"/>
</dbReference>
<keyword evidence="1" id="KW-0489">Methyltransferase</keyword>
<dbReference type="Gene3D" id="3.40.50.150">
    <property type="entry name" value="Vaccinia Virus protein VP39"/>
    <property type="match status" value="1"/>
</dbReference>
<dbReference type="Proteomes" id="UP001430796">
    <property type="component" value="Unassembled WGS sequence"/>
</dbReference>
<protein>
    <submittedName>
        <fullName evidence="1">Class I SAM-dependent methyltransferase</fullName>
    </submittedName>
</protein>
<dbReference type="Pfam" id="PF13489">
    <property type="entry name" value="Methyltransf_23"/>
    <property type="match status" value="1"/>
</dbReference>
<gene>
    <name evidence="1" type="ORF">L3V18_09650</name>
</gene>
<keyword evidence="2" id="KW-1185">Reference proteome</keyword>
<keyword evidence="1" id="KW-0808">Transferase</keyword>